<dbReference type="PANTHER" id="PTHR30024:SF47">
    <property type="entry name" value="TAURINE-BINDING PERIPLASMIC PROTEIN"/>
    <property type="match status" value="1"/>
</dbReference>
<dbReference type="InterPro" id="IPR015168">
    <property type="entry name" value="SsuA/THI5"/>
</dbReference>
<dbReference type="PROSITE" id="PS51257">
    <property type="entry name" value="PROKAR_LIPOPROTEIN"/>
    <property type="match status" value="1"/>
</dbReference>
<comment type="subcellular location">
    <subcellularLocation>
        <location evidence="1">Periplasm</location>
    </subcellularLocation>
</comment>
<feature type="domain" description="SsuA/THI5-like" evidence="4">
    <location>
        <begin position="53"/>
        <end position="261"/>
    </location>
</feature>
<dbReference type="Proteomes" id="UP000252100">
    <property type="component" value="Chromosome"/>
</dbReference>
<organism evidence="5 6">
    <name type="scientific">Salicibibacter kimchii</name>
    <dbReference type="NCBI Taxonomy" id="2099786"/>
    <lineage>
        <taxon>Bacteria</taxon>
        <taxon>Bacillati</taxon>
        <taxon>Bacillota</taxon>
        <taxon>Bacilli</taxon>
        <taxon>Bacillales</taxon>
        <taxon>Bacillaceae</taxon>
        <taxon>Salicibibacter</taxon>
    </lineage>
</organism>
<dbReference type="PANTHER" id="PTHR30024">
    <property type="entry name" value="ALIPHATIC SULFONATES-BINDING PROTEIN-RELATED"/>
    <property type="match status" value="1"/>
</dbReference>
<dbReference type="KEGG" id="rue:DT065_08545"/>
<evidence type="ECO:0000256" key="3">
    <source>
        <dbReference type="ARBA" id="ARBA00022729"/>
    </source>
</evidence>
<evidence type="ECO:0000313" key="5">
    <source>
        <dbReference type="EMBL" id="AXF56068.1"/>
    </source>
</evidence>
<evidence type="ECO:0000256" key="2">
    <source>
        <dbReference type="ARBA" id="ARBA00010742"/>
    </source>
</evidence>
<name>A0A345BYN7_9BACI</name>
<dbReference type="EMBL" id="CP031092">
    <property type="protein sequence ID" value="AXF56068.1"/>
    <property type="molecule type" value="Genomic_DNA"/>
</dbReference>
<dbReference type="Pfam" id="PF09084">
    <property type="entry name" value="NMT1"/>
    <property type="match status" value="1"/>
</dbReference>
<sequence>MQGGKMIIMNKWIRRGLAPVLAVPLILTACSNGDDGEDDTIEVGEVTRSIFYAPLYVAIEEGFFADENIDIDLTTTWGGDTTMTALLSNSADVALVGSETSIYVNAQNPSDPVVNFGALTQTDGTFLVSREPMPDFSWEDLEGTSYLGQRAGGMPQMAGEYALRQNGFDPHEDVELDQSVDFENIASAFASGNGDFVQLFEPNATQFEEEGIGHVVASFGEESGTLPYTSFITKESMIEEDEDVLVRFNRAIYEAQQFVENESPEAVAASIAPYFDEASEEVIANVVERYDSQDSYATDPYIDEEGWDHLQDIMDESGELPKRMDYEDLVNTDITDLALE</sequence>
<keyword evidence="3" id="KW-0732">Signal</keyword>
<keyword evidence="6" id="KW-1185">Reference proteome</keyword>
<evidence type="ECO:0000259" key="4">
    <source>
        <dbReference type="Pfam" id="PF09084"/>
    </source>
</evidence>
<protein>
    <submittedName>
        <fullName evidence="5">ABC transporter substrate-binding protein</fullName>
    </submittedName>
</protein>
<evidence type="ECO:0000313" key="6">
    <source>
        <dbReference type="Proteomes" id="UP000252100"/>
    </source>
</evidence>
<gene>
    <name evidence="5" type="ORF">DT065_08545</name>
</gene>
<dbReference type="AlphaFoldDB" id="A0A345BYN7"/>
<comment type="similarity">
    <text evidence="2">Belongs to the bacterial solute-binding protein SsuA/TauA family.</text>
</comment>
<dbReference type="OrthoDB" id="9802202at2"/>
<accession>A0A345BYN7</accession>
<dbReference type="SUPFAM" id="SSF53850">
    <property type="entry name" value="Periplasmic binding protein-like II"/>
    <property type="match status" value="1"/>
</dbReference>
<evidence type="ECO:0000256" key="1">
    <source>
        <dbReference type="ARBA" id="ARBA00004418"/>
    </source>
</evidence>
<dbReference type="GO" id="GO:0042597">
    <property type="term" value="C:periplasmic space"/>
    <property type="evidence" value="ECO:0007669"/>
    <property type="project" value="UniProtKB-SubCell"/>
</dbReference>
<dbReference type="Gene3D" id="3.40.190.10">
    <property type="entry name" value="Periplasmic binding protein-like II"/>
    <property type="match status" value="2"/>
</dbReference>
<proteinExistence type="inferred from homology"/>
<reference evidence="5 6" key="1">
    <citation type="journal article" date="2018" name="J. Microbiol.">
        <title>Salicibibacter kimchii gen. nov., sp. nov., a moderately halophilic and alkalitolerant bacterium in the family Bacillaceae, isolated from kimchi.</title>
        <authorList>
            <person name="Jang J.Y."/>
            <person name="Oh Y.J."/>
            <person name="Lim S.K."/>
            <person name="Park H.K."/>
            <person name="Lee C."/>
            <person name="Kim J.Y."/>
            <person name="Lee M.A."/>
            <person name="Choi H.J."/>
        </authorList>
    </citation>
    <scope>NUCLEOTIDE SEQUENCE [LARGE SCALE GENOMIC DNA]</scope>
    <source>
        <strain evidence="5 6">NKC1-1</strain>
    </source>
</reference>